<evidence type="ECO:0000256" key="6">
    <source>
        <dbReference type="ARBA" id="ARBA00022737"/>
    </source>
</evidence>
<dbReference type="AlphaFoldDB" id="A0A3Q1JPW3"/>
<dbReference type="GO" id="GO:2000406">
    <property type="term" value="P:positive regulation of T cell migration"/>
    <property type="evidence" value="ECO:0007669"/>
    <property type="project" value="TreeGrafter"/>
</dbReference>
<keyword evidence="9 12" id="KW-1015">Disulfide bond</keyword>
<organism evidence="14 15">
    <name type="scientific">Anabas testudineus</name>
    <name type="common">Climbing perch</name>
    <name type="synonym">Anthias testudineus</name>
    <dbReference type="NCBI Taxonomy" id="64144"/>
    <lineage>
        <taxon>Eukaryota</taxon>
        <taxon>Metazoa</taxon>
        <taxon>Chordata</taxon>
        <taxon>Craniata</taxon>
        <taxon>Vertebrata</taxon>
        <taxon>Euteleostomi</taxon>
        <taxon>Actinopterygii</taxon>
        <taxon>Neopterygii</taxon>
        <taxon>Teleostei</taxon>
        <taxon>Neoteleostei</taxon>
        <taxon>Acanthomorphata</taxon>
        <taxon>Anabantaria</taxon>
        <taxon>Anabantiformes</taxon>
        <taxon>Anabantoidei</taxon>
        <taxon>Anabantidae</taxon>
        <taxon>Anabas</taxon>
    </lineage>
</organism>
<keyword evidence="7" id="KW-1133">Transmembrane helix</keyword>
<evidence type="ECO:0000256" key="9">
    <source>
        <dbReference type="ARBA" id="ARBA00023157"/>
    </source>
</evidence>
<evidence type="ECO:0000256" key="12">
    <source>
        <dbReference type="PROSITE-ProRule" id="PRU00206"/>
    </source>
</evidence>
<dbReference type="CDD" id="cd13405">
    <property type="entry name" value="TNFRSF14_teleost"/>
    <property type="match status" value="1"/>
</dbReference>
<proteinExistence type="predicted"/>
<dbReference type="Ensembl" id="ENSATET00000033347.3">
    <property type="protein sequence ID" value="ENSATEP00000032868.3"/>
    <property type="gene ID" value="ENSATEG00000033431.1"/>
</dbReference>
<feature type="disulfide bond" evidence="12">
    <location>
        <begin position="96"/>
        <end position="111"/>
    </location>
</feature>
<evidence type="ECO:0000256" key="7">
    <source>
        <dbReference type="ARBA" id="ARBA00022989"/>
    </source>
</evidence>
<keyword evidence="3" id="KW-0945">Host-virus interaction</keyword>
<keyword evidence="6" id="KW-0677">Repeat</keyword>
<reference evidence="14" key="3">
    <citation type="submission" date="2025-09" db="UniProtKB">
        <authorList>
            <consortium name="Ensembl"/>
        </authorList>
    </citation>
    <scope>IDENTIFICATION</scope>
</reference>
<dbReference type="InterPro" id="IPR001368">
    <property type="entry name" value="TNFR/NGFR_Cys_rich_reg"/>
</dbReference>
<keyword evidence="8" id="KW-0472">Membrane</keyword>
<dbReference type="InterPro" id="IPR008063">
    <property type="entry name" value="Fas_rcpt"/>
</dbReference>
<comment type="caution">
    <text evidence="12">Lacks conserved residue(s) required for the propagation of feature annotation.</text>
</comment>
<dbReference type="SMART" id="SM00208">
    <property type="entry name" value="TNFR"/>
    <property type="match status" value="2"/>
</dbReference>
<dbReference type="GO" id="GO:0050829">
    <property type="term" value="P:defense response to Gram-negative bacterium"/>
    <property type="evidence" value="ECO:0007669"/>
    <property type="project" value="TreeGrafter"/>
</dbReference>
<dbReference type="Proteomes" id="UP000265040">
    <property type="component" value="Chromosome 7"/>
</dbReference>
<evidence type="ECO:0000256" key="1">
    <source>
        <dbReference type="ARBA" id="ARBA00004479"/>
    </source>
</evidence>
<evidence type="ECO:0000256" key="4">
    <source>
        <dbReference type="ARBA" id="ARBA00022692"/>
    </source>
</evidence>
<feature type="repeat" description="TNFR-Cys" evidence="12">
    <location>
        <begin position="95"/>
        <end position="137"/>
    </location>
</feature>
<dbReference type="GO" id="GO:0004888">
    <property type="term" value="F:transmembrane signaling receptor activity"/>
    <property type="evidence" value="ECO:0007669"/>
    <property type="project" value="InterPro"/>
</dbReference>
<accession>A0A3Q1JPW3</accession>
<dbReference type="PANTHER" id="PTHR46838">
    <property type="entry name" value="TUMOR NECROSIS FACTOR RECEPTOR SUPERFAMILY MEMBER 14"/>
    <property type="match status" value="1"/>
</dbReference>
<dbReference type="Pfam" id="PF00020">
    <property type="entry name" value="TNFR_c6"/>
    <property type="match status" value="1"/>
</dbReference>
<dbReference type="PROSITE" id="PS50050">
    <property type="entry name" value="TNFR_NGFR_2"/>
    <property type="match status" value="1"/>
</dbReference>
<comment type="subcellular location">
    <subcellularLocation>
        <location evidence="1">Membrane</location>
        <topology evidence="1">Single-pass type I membrane protein</topology>
    </subcellularLocation>
</comment>
<evidence type="ECO:0000256" key="8">
    <source>
        <dbReference type="ARBA" id="ARBA00023136"/>
    </source>
</evidence>
<dbReference type="GeneTree" id="ENSGT00950000183126"/>
<evidence type="ECO:0000256" key="11">
    <source>
        <dbReference type="ARBA" id="ARBA00023180"/>
    </source>
</evidence>
<keyword evidence="15" id="KW-1185">Reference proteome</keyword>
<reference evidence="14" key="2">
    <citation type="submission" date="2025-08" db="UniProtKB">
        <authorList>
            <consortium name="Ensembl"/>
        </authorList>
    </citation>
    <scope>IDENTIFICATION</scope>
</reference>
<keyword evidence="4" id="KW-0812">Transmembrane</keyword>
<reference evidence="14" key="1">
    <citation type="submission" date="2021-04" db="EMBL/GenBank/DDBJ databases">
        <authorList>
            <consortium name="Wellcome Sanger Institute Data Sharing"/>
        </authorList>
    </citation>
    <scope>NUCLEOTIDE SEQUENCE [LARGE SCALE GENOMIC DNA]</scope>
</reference>
<dbReference type="GO" id="GO:0007165">
    <property type="term" value="P:signal transduction"/>
    <property type="evidence" value="ECO:0007669"/>
    <property type="project" value="InterPro"/>
</dbReference>
<dbReference type="GO" id="GO:0050830">
    <property type="term" value="P:defense response to Gram-positive bacterium"/>
    <property type="evidence" value="ECO:0007669"/>
    <property type="project" value="TreeGrafter"/>
</dbReference>
<feature type="domain" description="TNFR-Cys" evidence="13">
    <location>
        <begin position="95"/>
        <end position="137"/>
    </location>
</feature>
<dbReference type="PROSITE" id="PS00652">
    <property type="entry name" value="TNFR_NGFR_1"/>
    <property type="match status" value="2"/>
</dbReference>
<evidence type="ECO:0000256" key="2">
    <source>
        <dbReference type="ARBA" id="ARBA00022553"/>
    </source>
</evidence>
<dbReference type="GO" id="GO:0002720">
    <property type="term" value="P:positive regulation of cytokine production involved in immune response"/>
    <property type="evidence" value="ECO:0007669"/>
    <property type="project" value="TreeGrafter"/>
</dbReference>
<dbReference type="GO" id="GO:0006915">
    <property type="term" value="P:apoptotic process"/>
    <property type="evidence" value="ECO:0007669"/>
    <property type="project" value="InterPro"/>
</dbReference>
<keyword evidence="2" id="KW-0597">Phosphoprotein</keyword>
<protein>
    <recommendedName>
        <fullName evidence="13">TNFR-Cys domain-containing protein</fullName>
    </recommendedName>
</protein>
<dbReference type="FunFam" id="2.10.50.10:FF:000007">
    <property type="entry name" value="TNF receptor superfamily member 14"/>
    <property type="match status" value="1"/>
</dbReference>
<dbReference type="Gene3D" id="2.10.50.10">
    <property type="entry name" value="Tumor Necrosis Factor Receptor, subunit A, domain 2"/>
    <property type="match status" value="2"/>
</dbReference>
<dbReference type="GO" id="GO:0006955">
    <property type="term" value="P:immune response"/>
    <property type="evidence" value="ECO:0007669"/>
    <property type="project" value="InterPro"/>
</dbReference>
<dbReference type="PRINTS" id="PR01680">
    <property type="entry name" value="TNFACTORR6"/>
</dbReference>
<evidence type="ECO:0000256" key="10">
    <source>
        <dbReference type="ARBA" id="ARBA00023170"/>
    </source>
</evidence>
<evidence type="ECO:0000256" key="5">
    <source>
        <dbReference type="ARBA" id="ARBA00022729"/>
    </source>
</evidence>
<name>A0A3Q1JPW3_ANATE</name>
<dbReference type="SUPFAM" id="SSF57586">
    <property type="entry name" value="TNF receptor-like"/>
    <property type="match status" value="2"/>
</dbReference>
<dbReference type="PANTHER" id="PTHR46838:SF1">
    <property type="entry name" value="TUMOR NECROSIS FACTOR RECEPTOR SUPERFAMILY MEMBER 14"/>
    <property type="match status" value="1"/>
</dbReference>
<evidence type="ECO:0000313" key="15">
    <source>
        <dbReference type="Proteomes" id="UP000265040"/>
    </source>
</evidence>
<dbReference type="FunFam" id="2.10.50.10:FF:000009">
    <property type="entry name" value="Tumor necrosis factor receptor superfamily member 14"/>
    <property type="match status" value="1"/>
</dbReference>
<keyword evidence="5" id="KW-0732">Signal</keyword>
<dbReference type="GO" id="GO:0046642">
    <property type="term" value="P:negative regulation of alpha-beta T cell proliferation"/>
    <property type="evidence" value="ECO:0007669"/>
    <property type="project" value="TreeGrafter"/>
</dbReference>
<sequence length="191" mass="21472">MRRNMAEKTQTAKTLKMLLVSPRLQLINLLFIMTFRRKLLTSAYLLILMFKVFSGQTTTCHQAEYHIGNECCPMCLPGSRVKTDCTEFRSTSCLPCLEGTYMNKPTGLKQCFPCSRCDAGSGLKIKSPCSTTSDTVCEPQEGFYCMERSKDGCGAAQKHKSCEPGQYISQKGWFSCADSFLFEMKTTFECT</sequence>
<evidence type="ECO:0000259" key="13">
    <source>
        <dbReference type="PROSITE" id="PS50050"/>
    </source>
</evidence>
<evidence type="ECO:0000256" key="3">
    <source>
        <dbReference type="ARBA" id="ARBA00022581"/>
    </source>
</evidence>
<dbReference type="GO" id="GO:0009897">
    <property type="term" value="C:external side of plasma membrane"/>
    <property type="evidence" value="ECO:0007669"/>
    <property type="project" value="TreeGrafter"/>
</dbReference>
<keyword evidence="10" id="KW-0675">Receptor</keyword>
<keyword evidence="11" id="KW-0325">Glycoprotein</keyword>
<evidence type="ECO:0000313" key="14">
    <source>
        <dbReference type="Ensembl" id="ENSATEP00000032868.3"/>
    </source>
</evidence>